<keyword evidence="1" id="KW-0812">Transmembrane</keyword>
<evidence type="ECO:0000313" key="3">
    <source>
        <dbReference type="Proteomes" id="UP000713222"/>
    </source>
</evidence>
<name>A0A964UZ10_9PROT</name>
<dbReference type="InterPro" id="IPR019533">
    <property type="entry name" value="Peptidase_S26"/>
</dbReference>
<organism evidence="2 3">
    <name type="scientific">Candidatus Fonsibacter lacus</name>
    <dbReference type="NCBI Taxonomy" id="2576439"/>
    <lineage>
        <taxon>Bacteria</taxon>
        <taxon>Pseudomonadati</taxon>
        <taxon>Pseudomonadota</taxon>
        <taxon>Alphaproteobacteria</taxon>
        <taxon>Candidatus Pelagibacterales</taxon>
        <taxon>Candidatus Pelagibacterales incertae sedis</taxon>
        <taxon>Candidatus Fonsibacter</taxon>
    </lineage>
</organism>
<dbReference type="Proteomes" id="UP000713222">
    <property type="component" value="Unassembled WGS sequence"/>
</dbReference>
<reference evidence="2" key="1">
    <citation type="submission" date="2018-10" db="EMBL/GenBank/DDBJ databases">
        <title>Iterative Subtractive Binning of Freshwater Chronoseries Metagenomes Recovers Nearly Complete Genomes from over Four Hundred Novel Species.</title>
        <authorList>
            <person name="Rodriguez-R L.M."/>
            <person name="Tsementzi D."/>
            <person name="Luo C."/>
            <person name="Konstantinidis K.T."/>
        </authorList>
    </citation>
    <scope>NUCLEOTIDE SEQUENCE</scope>
    <source>
        <strain evidence="2">WB7_6_001</strain>
    </source>
</reference>
<evidence type="ECO:0000256" key="1">
    <source>
        <dbReference type="SAM" id="Phobius"/>
    </source>
</evidence>
<dbReference type="GO" id="GO:0006465">
    <property type="term" value="P:signal peptide processing"/>
    <property type="evidence" value="ECO:0007669"/>
    <property type="project" value="InterPro"/>
</dbReference>
<keyword evidence="1" id="KW-0472">Membrane</keyword>
<dbReference type="CDD" id="cd06530">
    <property type="entry name" value="S26_SPase_I"/>
    <property type="match status" value="1"/>
</dbReference>
<dbReference type="EMBL" id="RGET01000107">
    <property type="protein sequence ID" value="NBN88385.1"/>
    <property type="molecule type" value="Genomic_DNA"/>
</dbReference>
<sequence length="155" mass="16802">MAGLKDTLRAAFTSWPYCLATYVALIGAAWLLIGGWKPVKRDFPVYVVADPAEAAKTAGIALNGQVWAVGNTGSMKPLLQGGEVVVSVKNYPAIELGQVLIYLATYHDKPIIHRAVEKDGYGWLMSGDSSPRSESWARVTEENYLGTAVAAYRKL</sequence>
<keyword evidence="1" id="KW-1133">Transmembrane helix</keyword>
<feature type="transmembrane region" description="Helical" evidence="1">
    <location>
        <begin position="14"/>
        <end position="33"/>
    </location>
</feature>
<proteinExistence type="predicted"/>
<comment type="caution">
    <text evidence="2">The sequence shown here is derived from an EMBL/GenBank/DDBJ whole genome shotgun (WGS) entry which is preliminary data.</text>
</comment>
<protein>
    <submittedName>
        <fullName evidence="2">S26 family signal peptidase</fullName>
    </submittedName>
</protein>
<evidence type="ECO:0000313" key="2">
    <source>
        <dbReference type="EMBL" id="NBN88385.1"/>
    </source>
</evidence>
<dbReference type="GO" id="GO:0004252">
    <property type="term" value="F:serine-type endopeptidase activity"/>
    <property type="evidence" value="ECO:0007669"/>
    <property type="project" value="InterPro"/>
</dbReference>
<accession>A0A964UZ10</accession>
<gene>
    <name evidence="2" type="ORF">EBV32_04795</name>
</gene>
<dbReference type="AlphaFoldDB" id="A0A964UZ10"/>